<dbReference type="InterPro" id="IPR014776">
    <property type="entry name" value="4pyrrole_Mease_sub2"/>
</dbReference>
<comment type="pathway">
    <text evidence="8">Porphyrin-containing compound metabolism; siroheme biosynthesis; precorrin-2 from uroporphyrinogen III: step 1/1.</text>
</comment>
<protein>
    <recommendedName>
        <fullName evidence="3">uroporphyrinogen-III C-methyltransferase</fullName>
        <ecNumber evidence="3">2.1.1.107</ecNumber>
    </recommendedName>
</protein>
<proteinExistence type="inferred from homology"/>
<dbReference type="SUPFAM" id="SSF53790">
    <property type="entry name" value="Tetrapyrrole methylase"/>
    <property type="match status" value="1"/>
</dbReference>
<dbReference type="PROSITE" id="PS00840">
    <property type="entry name" value="SUMT_2"/>
    <property type="match status" value="1"/>
</dbReference>
<dbReference type="Gene3D" id="3.30.950.10">
    <property type="entry name" value="Methyltransferase, Cobalt-precorrin-4 Transmethylase, Domain 2"/>
    <property type="match status" value="1"/>
</dbReference>
<dbReference type="PANTHER" id="PTHR45790">
    <property type="entry name" value="SIROHEME SYNTHASE-RELATED"/>
    <property type="match status" value="1"/>
</dbReference>
<evidence type="ECO:0000256" key="4">
    <source>
        <dbReference type="ARBA" id="ARBA00022603"/>
    </source>
</evidence>
<keyword evidence="5 9" id="KW-0808">Transferase</keyword>
<dbReference type="NCBIfam" id="TIGR01469">
    <property type="entry name" value="cobA_cysG_Cterm"/>
    <property type="match status" value="1"/>
</dbReference>
<evidence type="ECO:0000256" key="9">
    <source>
        <dbReference type="RuleBase" id="RU003960"/>
    </source>
</evidence>
<dbReference type="Gene3D" id="3.40.1010.10">
    <property type="entry name" value="Cobalt-precorrin-4 Transmethylase, Domain 1"/>
    <property type="match status" value="1"/>
</dbReference>
<dbReference type="GO" id="GO:0032259">
    <property type="term" value="P:methylation"/>
    <property type="evidence" value="ECO:0007669"/>
    <property type="project" value="UniProtKB-KW"/>
</dbReference>
<accession>A0ABU3W0L7</accession>
<evidence type="ECO:0000256" key="5">
    <source>
        <dbReference type="ARBA" id="ARBA00022679"/>
    </source>
</evidence>
<organism evidence="11 12">
    <name type="scientific">Marinobacter xestospongiae</name>
    <dbReference type="NCBI Taxonomy" id="994319"/>
    <lineage>
        <taxon>Bacteria</taxon>
        <taxon>Pseudomonadati</taxon>
        <taxon>Pseudomonadota</taxon>
        <taxon>Gammaproteobacteria</taxon>
        <taxon>Pseudomonadales</taxon>
        <taxon>Marinobacteraceae</taxon>
        <taxon>Marinobacter</taxon>
    </lineage>
</organism>
<dbReference type="NCBIfam" id="NF004790">
    <property type="entry name" value="PRK06136.1"/>
    <property type="match status" value="1"/>
</dbReference>
<comment type="similarity">
    <text evidence="2 9">Belongs to the precorrin methyltransferase family.</text>
</comment>
<keyword evidence="7" id="KW-0627">Porphyrin biosynthesis</keyword>
<evidence type="ECO:0000256" key="2">
    <source>
        <dbReference type="ARBA" id="ARBA00005879"/>
    </source>
</evidence>
<evidence type="ECO:0000256" key="8">
    <source>
        <dbReference type="ARBA" id="ARBA00025705"/>
    </source>
</evidence>
<evidence type="ECO:0000313" key="12">
    <source>
        <dbReference type="Proteomes" id="UP001269819"/>
    </source>
</evidence>
<comment type="caution">
    <text evidence="11">The sequence shown here is derived from an EMBL/GenBank/DDBJ whole genome shotgun (WGS) entry which is preliminary data.</text>
</comment>
<dbReference type="CDD" id="cd11642">
    <property type="entry name" value="SUMT"/>
    <property type="match status" value="1"/>
</dbReference>
<keyword evidence="4 9" id="KW-0489">Methyltransferase</keyword>
<feature type="domain" description="Tetrapyrrole methylase" evidence="10">
    <location>
        <begin position="19"/>
        <end position="230"/>
    </location>
</feature>
<reference evidence="11 12" key="1">
    <citation type="submission" date="2023-10" db="EMBL/GenBank/DDBJ databases">
        <title>Characteristics and mechanism of a salt-tolerant marine origin heterotrophic nitrifying- aerobic denitrifying bacteria Marinobacter xestospongiae HN1.</title>
        <authorList>
            <person name="Qi R."/>
        </authorList>
    </citation>
    <scope>NUCLEOTIDE SEQUENCE [LARGE SCALE GENOMIC DNA]</scope>
    <source>
        <strain evidence="11 12">HN1</strain>
    </source>
</reference>
<sequence length="277" mass="29184">MTQPLTLPPCAQAHLAGGTVALVGAGSGDPGLLTLRAWSLLHQADAVVYDRLVGDDLLRALPTTCQRHYVGKTCGRHVLSQGQINDLLATLACRGLRVVRLKGGDPFVFGRGGEELDHLLARGIDCQVVPGVTAASACTAYAGIPLTHRGLAQSCTFITGHLQADGQLNLPWQALAVPGQTLVFYMGLGNLAEIAGRLQEAGLAPDTPAALVENGTLAEQRVIRSRLADLPDTARRAELQTPTLTVVGEVTRLFGHHRLMAPGQFQGAHPLAVQEAV</sequence>
<comment type="pathway">
    <text evidence="1">Cofactor biosynthesis; adenosylcobalamin biosynthesis.</text>
</comment>
<dbReference type="InterPro" id="IPR003043">
    <property type="entry name" value="Uropor_MeTrfase_CS"/>
</dbReference>
<name>A0ABU3W0L7_9GAMM</name>
<evidence type="ECO:0000256" key="1">
    <source>
        <dbReference type="ARBA" id="ARBA00004953"/>
    </source>
</evidence>
<dbReference type="InterPro" id="IPR000878">
    <property type="entry name" value="4pyrrol_Mease"/>
</dbReference>
<dbReference type="InterPro" id="IPR006366">
    <property type="entry name" value="CobA/CysG_C"/>
</dbReference>
<dbReference type="InterPro" id="IPR050161">
    <property type="entry name" value="Siro_Cobalamin_biosynth"/>
</dbReference>
<dbReference type="EMBL" id="JAWIIJ010000011">
    <property type="protein sequence ID" value="MDV2080084.1"/>
    <property type="molecule type" value="Genomic_DNA"/>
</dbReference>
<dbReference type="Pfam" id="PF00590">
    <property type="entry name" value="TP_methylase"/>
    <property type="match status" value="1"/>
</dbReference>
<evidence type="ECO:0000313" key="11">
    <source>
        <dbReference type="EMBL" id="MDV2080084.1"/>
    </source>
</evidence>
<dbReference type="InterPro" id="IPR035996">
    <property type="entry name" value="4pyrrol_Methylase_sf"/>
</dbReference>
<dbReference type="GO" id="GO:0004851">
    <property type="term" value="F:uroporphyrin-III C-methyltransferase activity"/>
    <property type="evidence" value="ECO:0007669"/>
    <property type="project" value="UniProtKB-EC"/>
</dbReference>
<dbReference type="Proteomes" id="UP001269819">
    <property type="component" value="Unassembled WGS sequence"/>
</dbReference>
<evidence type="ECO:0000256" key="3">
    <source>
        <dbReference type="ARBA" id="ARBA00012162"/>
    </source>
</evidence>
<evidence type="ECO:0000256" key="7">
    <source>
        <dbReference type="ARBA" id="ARBA00023244"/>
    </source>
</evidence>
<keyword evidence="12" id="KW-1185">Reference proteome</keyword>
<evidence type="ECO:0000259" key="10">
    <source>
        <dbReference type="Pfam" id="PF00590"/>
    </source>
</evidence>
<dbReference type="InterPro" id="IPR014777">
    <property type="entry name" value="4pyrrole_Mease_sub1"/>
</dbReference>
<gene>
    <name evidence="11" type="primary">cobA</name>
    <name evidence="11" type="ORF">RYS15_15470</name>
</gene>
<dbReference type="RefSeq" id="WP_227174397.1">
    <property type="nucleotide sequence ID" value="NZ_JAWIIJ010000011.1"/>
</dbReference>
<dbReference type="EC" id="2.1.1.107" evidence="3"/>
<dbReference type="PANTHER" id="PTHR45790:SF1">
    <property type="entry name" value="SIROHEME SYNTHASE"/>
    <property type="match status" value="1"/>
</dbReference>
<keyword evidence="6" id="KW-0949">S-adenosyl-L-methionine</keyword>
<evidence type="ECO:0000256" key="6">
    <source>
        <dbReference type="ARBA" id="ARBA00022691"/>
    </source>
</evidence>